<gene>
    <name evidence="1" type="primary">WBGene00279520</name>
</gene>
<keyword evidence="2" id="KW-1185">Reference proteome</keyword>
<name>A0A2A6CPR1_PRIPA</name>
<evidence type="ECO:0000313" key="2">
    <source>
        <dbReference type="Proteomes" id="UP000005239"/>
    </source>
</evidence>
<dbReference type="EnsemblMetazoa" id="PPA41151.1">
    <property type="protein sequence ID" value="PPA41151.1"/>
    <property type="gene ID" value="WBGene00279520"/>
</dbReference>
<dbReference type="Proteomes" id="UP000005239">
    <property type="component" value="Unassembled WGS sequence"/>
</dbReference>
<proteinExistence type="predicted"/>
<evidence type="ECO:0000313" key="1">
    <source>
        <dbReference type="EnsemblMetazoa" id="PPA41151.1"/>
    </source>
</evidence>
<organism evidence="1 2">
    <name type="scientific">Pristionchus pacificus</name>
    <name type="common">Parasitic nematode worm</name>
    <dbReference type="NCBI Taxonomy" id="54126"/>
    <lineage>
        <taxon>Eukaryota</taxon>
        <taxon>Metazoa</taxon>
        <taxon>Ecdysozoa</taxon>
        <taxon>Nematoda</taxon>
        <taxon>Chromadorea</taxon>
        <taxon>Rhabditida</taxon>
        <taxon>Rhabditina</taxon>
        <taxon>Diplogasteromorpha</taxon>
        <taxon>Diplogasteroidea</taxon>
        <taxon>Neodiplogasteridae</taxon>
        <taxon>Pristionchus</taxon>
    </lineage>
</organism>
<accession>A0A2A6CPR1</accession>
<reference evidence="1" key="2">
    <citation type="submission" date="2022-06" db="UniProtKB">
        <authorList>
            <consortium name="EnsemblMetazoa"/>
        </authorList>
    </citation>
    <scope>IDENTIFICATION</scope>
    <source>
        <strain evidence="1">PS312</strain>
    </source>
</reference>
<protein>
    <submittedName>
        <fullName evidence="1">Uncharacterized protein</fullName>
    </submittedName>
</protein>
<dbReference type="AlphaFoldDB" id="A0A2A6CPR1"/>
<accession>A0A8R1UUX1</accession>
<sequence>MKRRIAKTTSMYRILLCLLLIIIGIDAAPAPELVSDLAFSLAKFFAALCQLGRSTKVVRRWLRSAVRGLGRAAGDIVKIVPIVGGLATPFVGSQSDVSSYSPLTRREWRQGHRQMRLAKSTGNKQLNQF</sequence>
<reference evidence="2" key="1">
    <citation type="journal article" date="2008" name="Nat. Genet.">
        <title>The Pristionchus pacificus genome provides a unique perspective on nematode lifestyle and parasitism.</title>
        <authorList>
            <person name="Dieterich C."/>
            <person name="Clifton S.W."/>
            <person name="Schuster L.N."/>
            <person name="Chinwalla A."/>
            <person name="Delehaunty K."/>
            <person name="Dinkelacker I."/>
            <person name="Fulton L."/>
            <person name="Fulton R."/>
            <person name="Godfrey J."/>
            <person name="Minx P."/>
            <person name="Mitreva M."/>
            <person name="Roeseler W."/>
            <person name="Tian H."/>
            <person name="Witte H."/>
            <person name="Yang S.P."/>
            <person name="Wilson R.K."/>
            <person name="Sommer R.J."/>
        </authorList>
    </citation>
    <scope>NUCLEOTIDE SEQUENCE [LARGE SCALE GENOMIC DNA]</scope>
    <source>
        <strain evidence="2">PS312</strain>
    </source>
</reference>